<dbReference type="RefSeq" id="WP_159184462.1">
    <property type="nucleotide sequence ID" value="NZ_JACVJL010000118.1"/>
</dbReference>
<evidence type="ECO:0000256" key="10">
    <source>
        <dbReference type="SAM" id="MobiDB-lite"/>
    </source>
</evidence>
<dbReference type="HAMAP" id="MF_01658">
    <property type="entry name" value="COQ7"/>
    <property type="match status" value="1"/>
</dbReference>
<feature type="region of interest" description="Disordered" evidence="10">
    <location>
        <begin position="22"/>
        <end position="43"/>
    </location>
</feature>
<evidence type="ECO:0000256" key="5">
    <source>
        <dbReference type="ARBA" id="ARBA00023002"/>
    </source>
</evidence>
<sequence length="211" mass="23797">MRKLSFLDRVVEEIDSYARFTKQPLNPNRKSPSDDTVDGQLSDNDKKHAAGLMRVDYTGEICAQGLYRGQASVAKSAQTKEHLYHAADEEYDHLAWCAERLEELGAKPSLLNPFWYWASFGIGATAGSISDSLSYGFVVETEKQVMKHLDSHLKNLPVNDNRSREILKQMYLDESDHAIEAEKAGGKKLPKPVKAIMKLQSKVMTTLAYRF</sequence>
<feature type="binding site" evidence="9">
    <location>
        <position position="174"/>
    </location>
    <ligand>
        <name>Fe cation</name>
        <dbReference type="ChEBI" id="CHEBI:24875"/>
        <label>1</label>
    </ligand>
</feature>
<evidence type="ECO:0000256" key="7">
    <source>
        <dbReference type="ARBA" id="ARBA00023033"/>
    </source>
</evidence>
<comment type="pathway">
    <text evidence="1 9">Cofactor biosynthesis; ubiquinone biosynthesis.</text>
</comment>
<dbReference type="EMBL" id="JACVKN010000102">
    <property type="protein sequence ID" value="MBK2064984.1"/>
    <property type="molecule type" value="Genomic_DNA"/>
</dbReference>
<evidence type="ECO:0000256" key="9">
    <source>
        <dbReference type="HAMAP-Rule" id="MF_01658"/>
    </source>
</evidence>
<keyword evidence="7 9" id="KW-0503">Monooxygenase</keyword>
<keyword evidence="12" id="KW-1185">Reference proteome</keyword>
<comment type="caution">
    <text evidence="11">The sequence shown here is derived from an EMBL/GenBank/DDBJ whole genome shotgun (WGS) entry which is preliminary data.</text>
</comment>
<dbReference type="CDD" id="cd01042">
    <property type="entry name" value="DMQH"/>
    <property type="match status" value="1"/>
</dbReference>
<feature type="binding site" evidence="9">
    <location>
        <position position="177"/>
    </location>
    <ligand>
        <name>Fe cation</name>
        <dbReference type="ChEBI" id="CHEBI:24875"/>
        <label>2</label>
    </ligand>
</feature>
<dbReference type="SUPFAM" id="SSF47240">
    <property type="entry name" value="Ferritin-like"/>
    <property type="match status" value="1"/>
</dbReference>
<comment type="function">
    <text evidence="9">Catalyzes the hydroxylation of 2-nonaprenyl-3-methyl-6-methoxy-1,4-benzoquinol during ubiquinone biosynthesis.</text>
</comment>
<keyword evidence="6 9" id="KW-0408">Iron</keyword>
<feature type="binding site" evidence="9">
    <location>
        <position position="93"/>
    </location>
    <ligand>
        <name>Fe cation</name>
        <dbReference type="ChEBI" id="CHEBI:24875"/>
        <label>1</label>
    </ligand>
</feature>
<dbReference type="InterPro" id="IPR011566">
    <property type="entry name" value="Ubq_synth_Coq7"/>
</dbReference>
<keyword evidence="4 9" id="KW-0479">Metal-binding</keyword>
<dbReference type="InterPro" id="IPR012347">
    <property type="entry name" value="Ferritin-like"/>
</dbReference>
<evidence type="ECO:0000313" key="11">
    <source>
        <dbReference type="EMBL" id="MBK2064984.1"/>
    </source>
</evidence>
<dbReference type="Pfam" id="PF03232">
    <property type="entry name" value="COQ7"/>
    <property type="match status" value="1"/>
</dbReference>
<dbReference type="GO" id="GO:0008682">
    <property type="term" value="F:3-demethoxyubiquinol 3-hydroxylase activity"/>
    <property type="evidence" value="ECO:0007669"/>
    <property type="project" value="UniProtKB-EC"/>
</dbReference>
<dbReference type="AlphaFoldDB" id="A0A9Q2KW12"/>
<keyword evidence="2 9" id="KW-1003">Cell membrane</keyword>
<feature type="binding site" evidence="9">
    <location>
        <position position="60"/>
    </location>
    <ligand>
        <name>Fe cation</name>
        <dbReference type="ChEBI" id="CHEBI:24875"/>
        <label>1</label>
    </ligand>
</feature>
<dbReference type="GO" id="GO:0046872">
    <property type="term" value="F:metal ion binding"/>
    <property type="evidence" value="ECO:0007669"/>
    <property type="project" value="UniProtKB-KW"/>
</dbReference>
<dbReference type="InterPro" id="IPR047809">
    <property type="entry name" value="COQ7_proteobact"/>
</dbReference>
<name>A0A9Q2KW12_9GAMM</name>
<dbReference type="PANTHER" id="PTHR11237">
    <property type="entry name" value="COENZYME Q10 BIOSYNTHESIS PROTEIN 7"/>
    <property type="match status" value="1"/>
</dbReference>
<comment type="catalytic activity">
    <reaction evidence="9">
        <text>a 5-methoxy-2-methyl-3-(all-trans-polyprenyl)benzene-1,4-diol + AH2 + O2 = a 3-demethylubiquinol + A + H2O</text>
        <dbReference type="Rhea" id="RHEA:50908"/>
        <dbReference type="Rhea" id="RHEA-COMP:10859"/>
        <dbReference type="Rhea" id="RHEA-COMP:10914"/>
        <dbReference type="ChEBI" id="CHEBI:13193"/>
        <dbReference type="ChEBI" id="CHEBI:15377"/>
        <dbReference type="ChEBI" id="CHEBI:15379"/>
        <dbReference type="ChEBI" id="CHEBI:17499"/>
        <dbReference type="ChEBI" id="CHEBI:84167"/>
        <dbReference type="ChEBI" id="CHEBI:84422"/>
        <dbReference type="EC" id="1.14.99.60"/>
    </reaction>
</comment>
<dbReference type="Proteomes" id="UP000701999">
    <property type="component" value="Unassembled WGS sequence"/>
</dbReference>
<feature type="binding site" evidence="9">
    <location>
        <position position="174"/>
    </location>
    <ligand>
        <name>Fe cation</name>
        <dbReference type="ChEBI" id="CHEBI:24875"/>
        <label>2</label>
    </ligand>
</feature>
<dbReference type="NCBIfam" id="NF033656">
    <property type="entry name" value="DMQ_monoox_COQ7"/>
    <property type="match status" value="1"/>
</dbReference>
<evidence type="ECO:0000256" key="8">
    <source>
        <dbReference type="ARBA" id="ARBA00023136"/>
    </source>
</evidence>
<evidence type="ECO:0000256" key="6">
    <source>
        <dbReference type="ARBA" id="ARBA00023004"/>
    </source>
</evidence>
<dbReference type="EC" id="1.14.99.60" evidence="9"/>
<evidence type="ECO:0000313" key="12">
    <source>
        <dbReference type="Proteomes" id="UP000701999"/>
    </source>
</evidence>
<protein>
    <recommendedName>
        <fullName evidence="9">3-demethoxyubiquinol 3-hydroxylase</fullName>
        <shortName evidence="9">DMQ hydroxylase</shortName>
        <ecNumber evidence="9">1.14.99.60</ecNumber>
    </recommendedName>
    <alternativeName>
        <fullName evidence="9">2-nonaprenyl-3-methyl-6-methoxy-1,4-benzoquinol hydroxylase</fullName>
    </alternativeName>
</protein>
<keyword evidence="8 9" id="KW-0472">Membrane</keyword>
<accession>A0A9Q2KW12</accession>
<keyword evidence="5 9" id="KW-0560">Oxidoreductase</keyword>
<dbReference type="PANTHER" id="PTHR11237:SF4">
    <property type="entry name" value="5-DEMETHOXYUBIQUINONE HYDROXYLASE, MITOCHONDRIAL"/>
    <property type="match status" value="1"/>
</dbReference>
<evidence type="ECO:0000256" key="3">
    <source>
        <dbReference type="ARBA" id="ARBA00022688"/>
    </source>
</evidence>
<feature type="binding site" evidence="9">
    <location>
        <position position="90"/>
    </location>
    <ligand>
        <name>Fe cation</name>
        <dbReference type="ChEBI" id="CHEBI:24875"/>
        <label>1</label>
    </ligand>
</feature>
<evidence type="ECO:0000256" key="2">
    <source>
        <dbReference type="ARBA" id="ARBA00022475"/>
    </source>
</evidence>
<organism evidence="11 12">
    <name type="scientific">Francisella noatunensis</name>
    <dbReference type="NCBI Taxonomy" id="657445"/>
    <lineage>
        <taxon>Bacteria</taxon>
        <taxon>Pseudomonadati</taxon>
        <taxon>Pseudomonadota</taxon>
        <taxon>Gammaproteobacteria</taxon>
        <taxon>Thiotrichales</taxon>
        <taxon>Francisellaceae</taxon>
        <taxon>Francisella</taxon>
    </lineage>
</organism>
<comment type="subcellular location">
    <subcellularLocation>
        <location evidence="9">Cell membrane</location>
        <topology evidence="9">Peripheral membrane protein</topology>
    </subcellularLocation>
</comment>
<gene>
    <name evidence="9 11" type="primary">coq7</name>
    <name evidence="11" type="ORF">IB647_04500</name>
</gene>
<dbReference type="InterPro" id="IPR009078">
    <property type="entry name" value="Ferritin-like_SF"/>
</dbReference>
<evidence type="ECO:0000256" key="4">
    <source>
        <dbReference type="ARBA" id="ARBA00022723"/>
    </source>
</evidence>
<feature type="binding site" evidence="9">
    <location>
        <position position="142"/>
    </location>
    <ligand>
        <name>Fe cation</name>
        <dbReference type="ChEBI" id="CHEBI:24875"/>
        <label>2</label>
    </ligand>
</feature>
<dbReference type="GeneID" id="93255193"/>
<proteinExistence type="inferred from homology"/>
<reference evidence="11 12" key="1">
    <citation type="submission" date="2020-09" db="EMBL/GenBank/DDBJ databases">
        <title>Development of specific Francisella tularensis PCR assay based on in-depth characterization of family Francisellaceae.</title>
        <authorList>
            <person name="Ohrman C."/>
            <person name="Sahl J."/>
            <person name="Sjodin A."/>
            <person name="Uneklint I."/>
            <person name="Ballard R."/>
            <person name="Karlsson L."/>
            <person name="Mcdonough R."/>
            <person name="Sundell D."/>
            <person name="Soria K."/>
            <person name="Brindeflk B."/>
            <person name="Vallesi A."/>
            <person name="Ramirez-Paredes J.G."/>
            <person name="Colquhoun D."/>
            <person name="Myrtennas K."/>
            <person name="Birdsell D."/>
            <person name="Johansson A."/>
            <person name="Wagner D."/>
            <person name="Forsman M."/>
        </authorList>
    </citation>
    <scope>NUCLEOTIDE SEQUENCE [LARGE SCALE GENOMIC DNA]</scope>
    <source>
        <strain evidence="11 12">FSC1140</strain>
    </source>
</reference>
<dbReference type="GO" id="GO:0005886">
    <property type="term" value="C:plasma membrane"/>
    <property type="evidence" value="ECO:0007669"/>
    <property type="project" value="UniProtKB-SubCell"/>
</dbReference>
<keyword evidence="3 9" id="KW-0831">Ubiquinone biosynthesis</keyword>
<dbReference type="Gene3D" id="1.20.1260.10">
    <property type="match status" value="1"/>
</dbReference>
<dbReference type="GO" id="GO:0006744">
    <property type="term" value="P:ubiquinone biosynthetic process"/>
    <property type="evidence" value="ECO:0007669"/>
    <property type="project" value="UniProtKB-UniRule"/>
</dbReference>
<comment type="cofactor">
    <cofactor evidence="9">
        <name>Fe cation</name>
        <dbReference type="ChEBI" id="CHEBI:24875"/>
    </cofactor>
    <text evidence="9">Binds 2 iron ions per subunit.</text>
</comment>
<feature type="binding site" evidence="9">
    <location>
        <position position="90"/>
    </location>
    <ligand>
        <name>Fe cation</name>
        <dbReference type="ChEBI" id="CHEBI:24875"/>
        <label>2</label>
    </ligand>
</feature>
<evidence type="ECO:0000256" key="1">
    <source>
        <dbReference type="ARBA" id="ARBA00004749"/>
    </source>
</evidence>
<comment type="similarity">
    <text evidence="9">Belongs to the COQ7 family.</text>
</comment>